<feature type="compositionally biased region" description="Polar residues" evidence="2">
    <location>
        <begin position="662"/>
        <end position="672"/>
    </location>
</feature>
<feature type="region of interest" description="Disordered" evidence="2">
    <location>
        <begin position="254"/>
        <end position="305"/>
    </location>
</feature>
<sequence length="747" mass="82234">MQAKLAQDRAELQRRERAQRAEERADRKAKIRLLKTELEIVKSAQPTPVMSNDPAGASGSSPNITDPDALIAFESQIHALTEQLQNLSVEFVQAELEEGDEYDAGDGSSSAANTESSVSLSYHTAVPESGVGQVNPLIRQFNLGHPARIAVESVTNDSTPVPRSAMQPGAMIPQHVSNMSVMQPHPSGMQITPEVVDHQSGNPLAVRNQRGSRSFAFAAPVPMEQPLMSMPQHAYTNPVFQHAEFTGYPPYHQGTAPVGHTRNLPPPPSRSAVSFQQVQNPPAPPMAHNTLFSDHHDGFGSGTRYDRNVSEDTVLRHAVMDPKVNVEASSIPNFSTQMSGHIATQINLWLSSLVDLMQGVEFAYSHMEVIERMCPGANVWFDHIVSIVGMDVRSGVGETLNAIKALRSQVFDLLGNAVDRVREDYAYPKKQLQFLEAWLQVVIKELCKPDAKELSIWAQGMIMGKHNMLSHSVPAHEDPMTFFKRVGQTFTIFTTHSPKAFRAELHRASVQDVFISGLPDYLQRVAEDTMRRVGVLHHSEDIVNAFLVQDAQNAYEHVLRHETKEMMHKQAARMLPTAYISGLSADKSLIPSAPKTPLPSTRPHRPHGPMASVAGEDDNEDAEVTDTHSHKQRNVEQQHLASHSVHYPPAVHPRHDFGKSGPSVSTNSLAQSRPFTRLPPTCFICNAVGDHYSDKCPQKVQYMQYAEQGKKMVDSTNSDVAPSLALRTAAVLNAAAHAASYATHLTQ</sequence>
<keyword evidence="4" id="KW-1185">Reference proteome</keyword>
<feature type="compositionally biased region" description="Acidic residues" evidence="2">
    <location>
        <begin position="615"/>
        <end position="624"/>
    </location>
</feature>
<feature type="region of interest" description="Disordered" evidence="2">
    <location>
        <begin position="590"/>
        <end position="672"/>
    </location>
</feature>
<feature type="compositionally biased region" description="Polar residues" evidence="2">
    <location>
        <begin position="271"/>
        <end position="280"/>
    </location>
</feature>
<evidence type="ECO:0000313" key="4">
    <source>
        <dbReference type="Proteomes" id="UP000232323"/>
    </source>
</evidence>
<comment type="caution">
    <text evidence="3">The sequence shown here is derived from an EMBL/GenBank/DDBJ whole genome shotgun (WGS) entry which is preliminary data.</text>
</comment>
<keyword evidence="1" id="KW-0175">Coiled coil</keyword>
<accession>A0A250WR80</accession>
<name>A0A250WR80_9CHLO</name>
<evidence type="ECO:0000256" key="2">
    <source>
        <dbReference type="SAM" id="MobiDB-lite"/>
    </source>
</evidence>
<feature type="compositionally biased region" description="Basic and acidic residues" evidence="2">
    <location>
        <begin position="293"/>
        <end position="305"/>
    </location>
</feature>
<feature type="compositionally biased region" description="Basic and acidic residues" evidence="2">
    <location>
        <begin position="625"/>
        <end position="636"/>
    </location>
</feature>
<feature type="region of interest" description="Disordered" evidence="2">
    <location>
        <begin position="1"/>
        <end position="28"/>
    </location>
</feature>
<evidence type="ECO:0000313" key="3">
    <source>
        <dbReference type="EMBL" id="GAX73355.1"/>
    </source>
</evidence>
<dbReference type="EMBL" id="BEGY01000003">
    <property type="protein sequence ID" value="GAX73355.1"/>
    <property type="molecule type" value="Genomic_DNA"/>
</dbReference>
<organism evidence="3 4">
    <name type="scientific">Chlamydomonas eustigma</name>
    <dbReference type="NCBI Taxonomy" id="1157962"/>
    <lineage>
        <taxon>Eukaryota</taxon>
        <taxon>Viridiplantae</taxon>
        <taxon>Chlorophyta</taxon>
        <taxon>core chlorophytes</taxon>
        <taxon>Chlorophyceae</taxon>
        <taxon>CS clade</taxon>
        <taxon>Chlamydomonadales</taxon>
        <taxon>Chlamydomonadaceae</taxon>
        <taxon>Chlamydomonas</taxon>
    </lineage>
</organism>
<reference evidence="3 4" key="1">
    <citation type="submission" date="2017-08" db="EMBL/GenBank/DDBJ databases">
        <title>Acidophilic green algal genome provides insights into adaptation to an acidic environment.</title>
        <authorList>
            <person name="Hirooka S."/>
            <person name="Hirose Y."/>
            <person name="Kanesaki Y."/>
            <person name="Higuchi S."/>
            <person name="Fujiwara T."/>
            <person name="Onuma R."/>
            <person name="Era A."/>
            <person name="Ohbayashi R."/>
            <person name="Uzuka A."/>
            <person name="Nozaki H."/>
            <person name="Yoshikawa H."/>
            <person name="Miyagishima S.Y."/>
        </authorList>
    </citation>
    <scope>NUCLEOTIDE SEQUENCE [LARGE SCALE GENOMIC DNA]</scope>
    <source>
        <strain evidence="3 4">NIES-2499</strain>
    </source>
</reference>
<dbReference type="Proteomes" id="UP000232323">
    <property type="component" value="Unassembled WGS sequence"/>
</dbReference>
<dbReference type="AlphaFoldDB" id="A0A250WR80"/>
<protein>
    <submittedName>
        <fullName evidence="3">Uncharacterized protein</fullName>
    </submittedName>
</protein>
<proteinExistence type="predicted"/>
<evidence type="ECO:0000256" key="1">
    <source>
        <dbReference type="SAM" id="Coils"/>
    </source>
</evidence>
<feature type="coiled-coil region" evidence="1">
    <location>
        <begin position="70"/>
        <end position="97"/>
    </location>
</feature>
<feature type="region of interest" description="Disordered" evidence="2">
    <location>
        <begin position="43"/>
        <end position="63"/>
    </location>
</feature>
<gene>
    <name evidence="3" type="ORF">CEUSTIGMA_g808.t1</name>
</gene>